<reference evidence="2" key="1">
    <citation type="submission" date="2015-07" db="EMBL/GenBank/DDBJ databases">
        <title>Transcriptome Assembly of Anthurium amnicola.</title>
        <authorList>
            <person name="Suzuki J."/>
        </authorList>
    </citation>
    <scope>NUCLEOTIDE SEQUENCE</scope>
</reference>
<keyword evidence="2" id="KW-0378">Hydrolase</keyword>
<dbReference type="GO" id="GO:0004386">
    <property type="term" value="F:helicase activity"/>
    <property type="evidence" value="ECO:0007669"/>
    <property type="project" value="UniProtKB-KW"/>
</dbReference>
<keyword evidence="2" id="KW-0547">Nucleotide-binding</keyword>
<evidence type="ECO:0000313" key="2">
    <source>
        <dbReference type="EMBL" id="JAT41442.1"/>
    </source>
</evidence>
<protein>
    <submittedName>
        <fullName evidence="2">Putative DNA helicase ino80</fullName>
    </submittedName>
</protein>
<name>A0A1D1XGB0_9ARAE</name>
<sequence>IRKLNDVPVDIELMGGKGKAESTETVKVENHAEDLPVLTDVGNVADNQNVIQEIIVPSSEESEVVEGQGQVEISSENGGEISSMPSSDTLSSPTGGISTESNLETAGLCDEVHGESDTIQNDDGATSVNAPDGIQIEDQLYSSAPESECSQEALLGRNEPMDNSVPILKGESLERIEILETSNNDSSKIISSSRTCDVREIPNKKLSASAAPFSPSAAIIRGPVGPNIRVALSSPIPAVAHWPVSLQPHPTPATVLSTPSLMCTSPHHPYPTSPRPPGVLHPMPFAYPSYSQAAAVPNAIIPINANMFHPNHFAWQCNLSPNVSEFVPGTMWPPVHPIDFPVVPPVISPITESVMEPNVQSNNIENISSTPLVVSKDGEEIPKEEIKVVAEVVNSANATDKLLETTENVSSTNGSEQHELKSEILPGKLDHSGETHIHSNDKKFNGEGSLSIFLRGRGRRKQTLRMPISLLNKPFGTKSFKVIYHRVVRGTDVSKSTSASSNEEGATGLT</sequence>
<feature type="compositionally biased region" description="Low complexity" evidence="1">
    <location>
        <begin position="60"/>
        <end position="94"/>
    </location>
</feature>
<accession>A0A1D1XGB0</accession>
<evidence type="ECO:0000256" key="1">
    <source>
        <dbReference type="SAM" id="MobiDB-lite"/>
    </source>
</evidence>
<keyword evidence="2" id="KW-0067">ATP-binding</keyword>
<gene>
    <name evidence="2" type="primary">ino80_10</name>
    <name evidence="3" type="synonym">ino80_12</name>
    <name evidence="3" type="ORF">g.116170</name>
    <name evidence="2" type="ORF">g.116171</name>
</gene>
<dbReference type="AlphaFoldDB" id="A0A1D1XGB0"/>
<feature type="non-terminal residue" evidence="2">
    <location>
        <position position="1"/>
    </location>
</feature>
<keyword evidence="2" id="KW-0347">Helicase</keyword>
<proteinExistence type="predicted"/>
<dbReference type="EMBL" id="GDJX01026494">
    <property type="protein sequence ID" value="JAT41442.1"/>
    <property type="molecule type" value="Transcribed_RNA"/>
</dbReference>
<feature type="region of interest" description="Disordered" evidence="1">
    <location>
        <begin position="60"/>
        <end position="101"/>
    </location>
</feature>
<evidence type="ECO:0000313" key="3">
    <source>
        <dbReference type="EMBL" id="JAT53123.1"/>
    </source>
</evidence>
<organism evidence="2">
    <name type="scientific">Anthurium amnicola</name>
    <dbReference type="NCBI Taxonomy" id="1678845"/>
    <lineage>
        <taxon>Eukaryota</taxon>
        <taxon>Viridiplantae</taxon>
        <taxon>Streptophyta</taxon>
        <taxon>Embryophyta</taxon>
        <taxon>Tracheophyta</taxon>
        <taxon>Spermatophyta</taxon>
        <taxon>Magnoliopsida</taxon>
        <taxon>Liliopsida</taxon>
        <taxon>Araceae</taxon>
        <taxon>Pothoideae</taxon>
        <taxon>Potheae</taxon>
        <taxon>Anthurium</taxon>
    </lineage>
</organism>
<dbReference type="EMBL" id="GDJX01014813">
    <property type="protein sequence ID" value="JAT53123.1"/>
    <property type="molecule type" value="Transcribed_RNA"/>
</dbReference>